<comment type="caution">
    <text evidence="1">The sequence shown here is derived from an EMBL/GenBank/DDBJ whole genome shotgun (WGS) entry which is preliminary data.</text>
</comment>
<dbReference type="GO" id="GO:0008168">
    <property type="term" value="F:methyltransferase activity"/>
    <property type="evidence" value="ECO:0007669"/>
    <property type="project" value="UniProtKB-KW"/>
</dbReference>
<gene>
    <name evidence="1" type="ORF">D6C00_06600</name>
</gene>
<dbReference type="SUPFAM" id="SSF53335">
    <property type="entry name" value="S-adenosyl-L-methionine-dependent methyltransferases"/>
    <property type="match status" value="1"/>
</dbReference>
<proteinExistence type="predicted"/>
<dbReference type="Gene3D" id="3.40.50.150">
    <property type="entry name" value="Vaccinia Virus protein VP39"/>
    <property type="match status" value="1"/>
</dbReference>
<evidence type="ECO:0000313" key="1">
    <source>
        <dbReference type="EMBL" id="RRQ21649.1"/>
    </source>
</evidence>
<protein>
    <submittedName>
        <fullName evidence="1">Class I SAM-dependent methyltransferase</fullName>
    </submittedName>
</protein>
<dbReference type="Proteomes" id="UP000287798">
    <property type="component" value="Unassembled WGS sequence"/>
</dbReference>
<keyword evidence="1" id="KW-0489">Methyltransferase</keyword>
<dbReference type="GO" id="GO:0032259">
    <property type="term" value="P:methylation"/>
    <property type="evidence" value="ECO:0007669"/>
    <property type="project" value="UniProtKB-KW"/>
</dbReference>
<name>A0A426QIR2_9GAMM</name>
<dbReference type="InterPro" id="IPR029063">
    <property type="entry name" value="SAM-dependent_MTases_sf"/>
</dbReference>
<dbReference type="OrthoDB" id="189417at2"/>
<sequence length="271" mass="31290">MSIREKTLRWLVVPMRLITAMSYYRGDLQRVSRWLIASREHTNFTYNLTNLNRRYMARFLGIVCDETPEVMAGYLREVLEDEKLKEHIAKLTRESDRNYLADDEPRYARRIGWYAIVRAQKPAMVVETGVDKGLGSCLLAAALMKNSEEGKPGYLYGTDINPKAGYLLQAPYNQFGKVLYGDSIESLNELEGTIDLFINDSDHSTDYEMREYEAVEAKLSPNAIIIGDNSHFSDKLINFSERSNRDFLFFQERPENHWYPGGGIGVAYQRR</sequence>
<dbReference type="EMBL" id="QZMU01000001">
    <property type="protein sequence ID" value="RRQ21649.1"/>
    <property type="molecule type" value="Genomic_DNA"/>
</dbReference>
<dbReference type="Pfam" id="PF13578">
    <property type="entry name" value="Methyltransf_24"/>
    <property type="match status" value="1"/>
</dbReference>
<organism evidence="1 2">
    <name type="scientific">Thiohalobacter thiocyanaticus</name>
    <dbReference type="NCBI Taxonomy" id="585455"/>
    <lineage>
        <taxon>Bacteria</taxon>
        <taxon>Pseudomonadati</taxon>
        <taxon>Pseudomonadota</taxon>
        <taxon>Gammaproteobacteria</taxon>
        <taxon>Thiohalobacterales</taxon>
        <taxon>Thiohalobacteraceae</taxon>
        <taxon>Thiohalobacter</taxon>
    </lineage>
</organism>
<keyword evidence="1" id="KW-0808">Transferase</keyword>
<evidence type="ECO:0000313" key="2">
    <source>
        <dbReference type="Proteomes" id="UP000287798"/>
    </source>
</evidence>
<dbReference type="AlphaFoldDB" id="A0A426QIR2"/>
<accession>A0A426QIR2</accession>
<dbReference type="RefSeq" id="WP_125180990.1">
    <property type="nucleotide sequence ID" value="NZ_QZMU01000001.1"/>
</dbReference>
<reference evidence="1 2" key="1">
    <citation type="journal article" date="2010" name="Int. J. Syst. Evol. Microbiol.">
        <title>Thiohalobacter thiocyanaticus gen. nov., sp. nov., a moderately halophilic, sulfur-oxidizing gammaproteobacterium from hypersaline lakes, that utilizes thiocyanate.</title>
        <authorList>
            <person name="Sorokin D.Y."/>
            <person name="Kovaleva O.L."/>
            <person name="Tourova T.P."/>
            <person name="Muyzer G."/>
        </authorList>
    </citation>
    <scope>NUCLEOTIDE SEQUENCE [LARGE SCALE GENOMIC DNA]</scope>
    <source>
        <strain evidence="1 2">Hrh1</strain>
    </source>
</reference>
<keyword evidence="2" id="KW-1185">Reference proteome</keyword>